<dbReference type="Gene3D" id="3.30.565.10">
    <property type="entry name" value="Histidine kinase-like ATPase, C-terminal domain"/>
    <property type="match status" value="1"/>
</dbReference>
<dbReference type="RefSeq" id="WP_266256328.1">
    <property type="nucleotide sequence ID" value="NZ_JAMXWF010000001.1"/>
</dbReference>
<dbReference type="InterPro" id="IPR036890">
    <property type="entry name" value="HATPase_C_sf"/>
</dbReference>
<evidence type="ECO:0000313" key="6">
    <source>
        <dbReference type="Proteomes" id="UP001209412"/>
    </source>
</evidence>
<dbReference type="GO" id="GO:0005886">
    <property type="term" value="C:plasma membrane"/>
    <property type="evidence" value="ECO:0007669"/>
    <property type="project" value="UniProtKB-SubCell"/>
</dbReference>
<evidence type="ECO:0000313" key="7">
    <source>
        <dbReference type="Proteomes" id="UP001242288"/>
    </source>
</evidence>
<dbReference type="EMBL" id="JAPKHW010000001">
    <property type="protein sequence ID" value="MCX4143991.1"/>
    <property type="molecule type" value="Genomic_DNA"/>
</dbReference>
<keyword evidence="2" id="KW-0472">Membrane</keyword>
<evidence type="ECO:0000256" key="2">
    <source>
        <dbReference type="SAM" id="Phobius"/>
    </source>
</evidence>
<proteinExistence type="predicted"/>
<keyword evidence="1" id="KW-0597">Phosphoprotein</keyword>
<name>A0AAP5B8D3_9BURK</name>
<keyword evidence="6" id="KW-1185">Reference proteome</keyword>
<organism evidence="5 7">
    <name type="scientific">Paraburkholderia madseniana</name>
    <dbReference type="NCBI Taxonomy" id="2599607"/>
    <lineage>
        <taxon>Bacteria</taxon>
        <taxon>Pseudomonadati</taxon>
        <taxon>Pseudomonadota</taxon>
        <taxon>Betaproteobacteria</taxon>
        <taxon>Burkholderiales</taxon>
        <taxon>Burkholderiaceae</taxon>
        <taxon>Paraburkholderia</taxon>
    </lineage>
</organism>
<dbReference type="SUPFAM" id="SSF55874">
    <property type="entry name" value="ATPase domain of HSP90 chaperone/DNA topoisomerase II/histidine kinase"/>
    <property type="match status" value="1"/>
</dbReference>
<dbReference type="InterPro" id="IPR003594">
    <property type="entry name" value="HATPase_dom"/>
</dbReference>
<protein>
    <submittedName>
        <fullName evidence="5">HAMP domain-containing histidine kinase</fullName>
    </submittedName>
    <submittedName>
        <fullName evidence="4">HAMP domain-containing sensor histidine kinase</fullName>
    </submittedName>
</protein>
<gene>
    <name evidence="5" type="ORF">NIE36_01195</name>
    <name evidence="4" type="ORF">OSB80_01195</name>
</gene>
<dbReference type="InterPro" id="IPR036641">
    <property type="entry name" value="HPT_dom_sf"/>
</dbReference>
<comment type="caution">
    <text evidence="5">The sequence shown here is derived from an EMBL/GenBank/DDBJ whole genome shotgun (WGS) entry which is preliminary data.</text>
</comment>
<accession>A0AAP5B8D3</accession>
<dbReference type="Pfam" id="PF02518">
    <property type="entry name" value="HATPase_c"/>
    <property type="match status" value="1"/>
</dbReference>
<keyword evidence="5" id="KW-0808">Transferase</keyword>
<dbReference type="EMBL" id="JAMXWF010000001">
    <property type="protein sequence ID" value="MDQ6405825.1"/>
    <property type="molecule type" value="Genomic_DNA"/>
</dbReference>
<evidence type="ECO:0000259" key="3">
    <source>
        <dbReference type="PROSITE" id="PS50109"/>
    </source>
</evidence>
<dbReference type="GO" id="GO:0005524">
    <property type="term" value="F:ATP binding"/>
    <property type="evidence" value="ECO:0007669"/>
    <property type="project" value="UniProtKB-KW"/>
</dbReference>
<dbReference type="PANTHER" id="PTHR45339:SF3">
    <property type="entry name" value="HISTIDINE KINASE"/>
    <property type="match status" value="1"/>
</dbReference>
<dbReference type="PANTHER" id="PTHR45339">
    <property type="entry name" value="HYBRID SIGNAL TRANSDUCTION HISTIDINE KINASE J"/>
    <property type="match status" value="1"/>
</dbReference>
<keyword evidence="2" id="KW-0812">Transmembrane</keyword>
<dbReference type="InterPro" id="IPR005467">
    <property type="entry name" value="His_kinase_dom"/>
</dbReference>
<dbReference type="SUPFAM" id="SSF47226">
    <property type="entry name" value="Histidine-containing phosphotransfer domain, HPT domain"/>
    <property type="match status" value="1"/>
</dbReference>
<dbReference type="PROSITE" id="PS50109">
    <property type="entry name" value="HIS_KIN"/>
    <property type="match status" value="1"/>
</dbReference>
<dbReference type="Gene3D" id="1.10.287.130">
    <property type="match status" value="1"/>
</dbReference>
<sequence>MMSLFGSPAGAQDRACRFSLSARTASIRYATVLGSLFAFTLLCIVSMRANAAPLVEEGARAPFAGDPHPVAALAARETVGTVGQQAGGANAYGVAVDTHAVGTGPDNETHASQDTLAVEVRNDVTAWRALLAVLLALAGLTIVAFGGWCRARTALKLVSGKLRSTETEWQRRYAAVEAREQAARTAAGTQASAAARQERDRILTTMRHFVGGPLSALAGLLAGFDTALLTPVQRTLVRKIQSAVRTCVRVLEDMLSRAPIEPREIVLDEDSTDLRELIDGVVVLFLPAAAQRGLRLSVSIDRTVAARVLTDSARLGQIVFHLLSRAVRATEHGQITIAVRAQPLNVGSQRIFISVRDMGERATPSAQTQLSGLSSAGERVEDQPHCDGDAGFVLCRLLTQRMGGELTVETQPGFGTCATFAAPFAIESLLSFAEEEATGNAQVPRQAVAAQLAQGPAGAPVESFDPSYLDALSNEGIDLHTFIQGWRRSMIDDLERMHSMRNGRDVALLRAALHRLSGAVGLVGASSLMNALRQASVAQPEPEADAIDVLAKRAGTLMMQLDQAIDPHRSNLQ</sequence>
<evidence type="ECO:0000313" key="5">
    <source>
        <dbReference type="EMBL" id="MDQ6405825.1"/>
    </source>
</evidence>
<dbReference type="SMART" id="SM00387">
    <property type="entry name" value="HATPase_c"/>
    <property type="match status" value="1"/>
</dbReference>
<dbReference type="AlphaFoldDB" id="A0AAP5B8D3"/>
<dbReference type="GO" id="GO:0000160">
    <property type="term" value="P:phosphorelay signal transduction system"/>
    <property type="evidence" value="ECO:0007669"/>
    <property type="project" value="InterPro"/>
</dbReference>
<dbReference type="Proteomes" id="UP001242288">
    <property type="component" value="Unassembled WGS sequence"/>
</dbReference>
<dbReference type="Proteomes" id="UP001209412">
    <property type="component" value="Unassembled WGS sequence"/>
</dbReference>
<keyword evidence="5" id="KW-0418">Kinase</keyword>
<keyword evidence="2" id="KW-1133">Transmembrane helix</keyword>
<evidence type="ECO:0000313" key="4">
    <source>
        <dbReference type="EMBL" id="MCX4143991.1"/>
    </source>
</evidence>
<dbReference type="GO" id="GO:0016301">
    <property type="term" value="F:kinase activity"/>
    <property type="evidence" value="ECO:0007669"/>
    <property type="project" value="UniProtKB-KW"/>
</dbReference>
<reference evidence="5" key="1">
    <citation type="submission" date="2022-06" db="EMBL/GenBank/DDBJ databases">
        <title>PHB producers.</title>
        <authorList>
            <person name="Besaury L."/>
        </authorList>
    </citation>
    <scope>NUCLEOTIDE SEQUENCE</scope>
    <source>
        <strain evidence="5 6">SEWS6</strain>
    </source>
</reference>
<feature type="domain" description="Histidine kinase" evidence="3">
    <location>
        <begin position="205"/>
        <end position="426"/>
    </location>
</feature>
<feature type="transmembrane region" description="Helical" evidence="2">
    <location>
        <begin position="27"/>
        <end position="47"/>
    </location>
</feature>
<feature type="transmembrane region" description="Helical" evidence="2">
    <location>
        <begin position="126"/>
        <end position="149"/>
    </location>
</feature>
<evidence type="ECO:0000256" key="1">
    <source>
        <dbReference type="ARBA" id="ARBA00022553"/>
    </source>
</evidence>